<evidence type="ECO:0000313" key="2">
    <source>
        <dbReference type="Proteomes" id="UP000000851"/>
    </source>
</evidence>
<proteinExistence type="predicted"/>
<dbReference type="KEGG" id="cai:Caci_3739"/>
<protein>
    <submittedName>
        <fullName evidence="1">Uncharacterized protein</fullName>
    </submittedName>
</protein>
<dbReference type="EMBL" id="CP001700">
    <property type="protein sequence ID" value="ACU72641.1"/>
    <property type="molecule type" value="Genomic_DNA"/>
</dbReference>
<sequence length="128" mass="12695">MPSGYTKCADEGGTCSVNGTQSVAFGANGIYGYTTSSSSTPCTVTSLGDPDYGAAKSCYTGPVTAGPTGTGYCAPENGLCAFSGTKTVEYGAGSSWTSKVITGGTPCDNTVFPDPAHGVVKSCFLPAS</sequence>
<dbReference type="Proteomes" id="UP000000851">
    <property type="component" value="Chromosome"/>
</dbReference>
<dbReference type="AlphaFoldDB" id="C7QC22"/>
<name>C7QC22_CATAD</name>
<dbReference type="eggNOG" id="COG3408">
    <property type="taxonomic scope" value="Bacteria"/>
</dbReference>
<gene>
    <name evidence="1" type="ordered locus">Caci_3739</name>
</gene>
<dbReference type="HOGENOM" id="CLU_099827_0_0_11"/>
<keyword evidence="2" id="KW-1185">Reference proteome</keyword>
<organism evidence="1 2">
    <name type="scientific">Catenulispora acidiphila (strain DSM 44928 / JCM 14897 / NBRC 102108 / NRRL B-24433 / ID139908)</name>
    <dbReference type="NCBI Taxonomy" id="479433"/>
    <lineage>
        <taxon>Bacteria</taxon>
        <taxon>Bacillati</taxon>
        <taxon>Actinomycetota</taxon>
        <taxon>Actinomycetes</taxon>
        <taxon>Catenulisporales</taxon>
        <taxon>Catenulisporaceae</taxon>
        <taxon>Catenulispora</taxon>
    </lineage>
</organism>
<reference evidence="1 2" key="1">
    <citation type="journal article" date="2009" name="Stand. Genomic Sci.">
        <title>Complete genome sequence of Catenulispora acidiphila type strain (ID 139908).</title>
        <authorList>
            <person name="Copeland A."/>
            <person name="Lapidus A."/>
            <person name="Glavina Del Rio T."/>
            <person name="Nolan M."/>
            <person name="Lucas S."/>
            <person name="Chen F."/>
            <person name="Tice H."/>
            <person name="Cheng J.F."/>
            <person name="Bruce D."/>
            <person name="Goodwin L."/>
            <person name="Pitluck S."/>
            <person name="Mikhailova N."/>
            <person name="Pati A."/>
            <person name="Ivanova N."/>
            <person name="Mavromatis K."/>
            <person name="Chen A."/>
            <person name="Palaniappan K."/>
            <person name="Chain P."/>
            <person name="Land M."/>
            <person name="Hauser L."/>
            <person name="Chang Y.J."/>
            <person name="Jeffries C.D."/>
            <person name="Chertkov O."/>
            <person name="Brettin T."/>
            <person name="Detter J.C."/>
            <person name="Han C."/>
            <person name="Ali Z."/>
            <person name="Tindall B.J."/>
            <person name="Goker M."/>
            <person name="Bristow J."/>
            <person name="Eisen J.A."/>
            <person name="Markowitz V."/>
            <person name="Hugenholtz P."/>
            <person name="Kyrpides N.C."/>
            <person name="Klenk H.P."/>
        </authorList>
    </citation>
    <scope>NUCLEOTIDE SEQUENCE [LARGE SCALE GENOMIC DNA]</scope>
    <source>
        <strain evidence="2">DSM 44928 / JCM 14897 / NBRC 102108 / NRRL B-24433 / ID139908</strain>
    </source>
</reference>
<evidence type="ECO:0000313" key="1">
    <source>
        <dbReference type="EMBL" id="ACU72641.1"/>
    </source>
</evidence>
<accession>C7QC22</accession>
<dbReference type="InParanoid" id="C7QC22"/>
<dbReference type="STRING" id="479433.Caci_3739"/>